<protein>
    <recommendedName>
        <fullName evidence="3">cysteine desulfurase</fullName>
        <ecNumber evidence="3">2.8.1.7</ecNumber>
    </recommendedName>
</protein>
<evidence type="ECO:0000313" key="12">
    <source>
        <dbReference type="EMBL" id="GEO20297.1"/>
    </source>
</evidence>
<dbReference type="PROSITE" id="PS00595">
    <property type="entry name" value="AA_TRANSFER_CLASS_5"/>
    <property type="match status" value="1"/>
</dbReference>
<evidence type="ECO:0000256" key="3">
    <source>
        <dbReference type="ARBA" id="ARBA00012239"/>
    </source>
</evidence>
<keyword evidence="4" id="KW-0808">Transferase</keyword>
<reference evidence="12 13" key="1">
    <citation type="submission" date="2019-07" db="EMBL/GenBank/DDBJ databases">
        <title>Whole genome shotgun sequence of Cyclobacterium qasimii NBRC 106168.</title>
        <authorList>
            <person name="Hosoyama A."/>
            <person name="Uohara A."/>
            <person name="Ohji S."/>
            <person name="Ichikawa N."/>
        </authorList>
    </citation>
    <scope>NUCLEOTIDE SEQUENCE [LARGE SCALE GENOMIC DNA]</scope>
    <source>
        <strain evidence="12 13">NBRC 106168</strain>
    </source>
</reference>
<keyword evidence="7" id="KW-0408">Iron</keyword>
<keyword evidence="13" id="KW-1185">Reference proteome</keyword>
<evidence type="ECO:0000256" key="7">
    <source>
        <dbReference type="ARBA" id="ARBA00023004"/>
    </source>
</evidence>
<comment type="similarity">
    <text evidence="2">Belongs to the class-V pyridoxal-phosphate-dependent aminotransferase family. NifS/IscS subfamily.</text>
</comment>
<dbReference type="EMBL" id="BJYV01000002">
    <property type="protein sequence ID" value="GEO20297.1"/>
    <property type="molecule type" value="Genomic_DNA"/>
</dbReference>
<dbReference type="GO" id="GO:0051536">
    <property type="term" value="F:iron-sulfur cluster binding"/>
    <property type="evidence" value="ECO:0007669"/>
    <property type="project" value="UniProtKB-KW"/>
</dbReference>
<dbReference type="Proteomes" id="UP000321301">
    <property type="component" value="Unassembled WGS sequence"/>
</dbReference>
<dbReference type="InterPro" id="IPR015421">
    <property type="entry name" value="PyrdxlP-dep_Trfase_major"/>
</dbReference>
<evidence type="ECO:0000256" key="6">
    <source>
        <dbReference type="ARBA" id="ARBA00022898"/>
    </source>
</evidence>
<evidence type="ECO:0000256" key="9">
    <source>
        <dbReference type="ARBA" id="ARBA00050776"/>
    </source>
</evidence>
<evidence type="ECO:0000256" key="8">
    <source>
        <dbReference type="ARBA" id="ARBA00023014"/>
    </source>
</evidence>
<keyword evidence="8" id="KW-0411">Iron-sulfur</keyword>
<evidence type="ECO:0000256" key="2">
    <source>
        <dbReference type="ARBA" id="ARBA00006490"/>
    </source>
</evidence>
<comment type="catalytic activity">
    <reaction evidence="9">
        <text>(sulfur carrier)-H + L-cysteine = (sulfur carrier)-SH + L-alanine</text>
        <dbReference type="Rhea" id="RHEA:43892"/>
        <dbReference type="Rhea" id="RHEA-COMP:14737"/>
        <dbReference type="Rhea" id="RHEA-COMP:14739"/>
        <dbReference type="ChEBI" id="CHEBI:29917"/>
        <dbReference type="ChEBI" id="CHEBI:35235"/>
        <dbReference type="ChEBI" id="CHEBI:57972"/>
        <dbReference type="ChEBI" id="CHEBI:64428"/>
        <dbReference type="EC" id="2.8.1.7"/>
    </reaction>
</comment>
<dbReference type="InterPro" id="IPR020578">
    <property type="entry name" value="Aminotrans_V_PyrdxlP_BS"/>
</dbReference>
<keyword evidence="6" id="KW-0663">Pyridoxal phosphate</keyword>
<proteinExistence type="inferred from homology"/>
<name>A0A512C858_9BACT</name>
<dbReference type="SUPFAM" id="SSF53383">
    <property type="entry name" value="PLP-dependent transferases"/>
    <property type="match status" value="1"/>
</dbReference>
<sequence length="383" mass="41095">MELPIYFDHNATTPCHPEVVEAILPYFTSAYGNASSIHHPYGWIAENAVEAAREEVAELIGAEAKEILFTSSATEAINLAIKGLAMAHKGKKTHLITIATEHKAVLDTIEDLVHQGFDCTFLPVNAQGEISLDQLKASFKTNTLMLVGMTANNETGNLHPIKEMAEMAKAHDAFFVTDAVQAVGKIPLNVKDSGVDMLALSAHKMYGPKGVAALYIRKGFPKIDLVAQITGGGQEMGLRSGTLNVPGIVGLGKASSISLKHQVAESERLFNLRNKLEIGLLKITGSQRNGSSERLPHVCNVSFKDILGKPLLIRINKKLAVSSGAACSSISDKPSHVLTAMGLDKATAMATLRLSLGRSTTDKDVDFAIDYISRVVNDLRTAS</sequence>
<dbReference type="Gene3D" id="3.90.1150.10">
    <property type="entry name" value="Aspartate Aminotransferase, domain 1"/>
    <property type="match status" value="1"/>
</dbReference>
<evidence type="ECO:0000256" key="4">
    <source>
        <dbReference type="ARBA" id="ARBA00022679"/>
    </source>
</evidence>
<comment type="cofactor">
    <cofactor evidence="1 10">
        <name>pyridoxal 5'-phosphate</name>
        <dbReference type="ChEBI" id="CHEBI:597326"/>
    </cofactor>
</comment>
<dbReference type="InterPro" id="IPR016454">
    <property type="entry name" value="Cysteine_dSase"/>
</dbReference>
<organism evidence="12 13">
    <name type="scientific">Cyclobacterium qasimii</name>
    <dbReference type="NCBI Taxonomy" id="1350429"/>
    <lineage>
        <taxon>Bacteria</taxon>
        <taxon>Pseudomonadati</taxon>
        <taxon>Bacteroidota</taxon>
        <taxon>Cytophagia</taxon>
        <taxon>Cytophagales</taxon>
        <taxon>Cyclobacteriaceae</taxon>
        <taxon>Cyclobacterium</taxon>
    </lineage>
</organism>
<dbReference type="EC" id="2.8.1.7" evidence="3"/>
<dbReference type="PANTHER" id="PTHR11601:SF34">
    <property type="entry name" value="CYSTEINE DESULFURASE"/>
    <property type="match status" value="1"/>
</dbReference>
<dbReference type="PIRSF" id="PIRSF005572">
    <property type="entry name" value="NifS"/>
    <property type="match status" value="1"/>
</dbReference>
<feature type="domain" description="Aminotransferase class V" evidence="11">
    <location>
        <begin position="5"/>
        <end position="366"/>
    </location>
</feature>
<dbReference type="GO" id="GO:0031071">
    <property type="term" value="F:cysteine desulfurase activity"/>
    <property type="evidence" value="ECO:0007669"/>
    <property type="project" value="UniProtKB-EC"/>
</dbReference>
<dbReference type="InterPro" id="IPR015424">
    <property type="entry name" value="PyrdxlP-dep_Trfase"/>
</dbReference>
<dbReference type="GO" id="GO:0046872">
    <property type="term" value="F:metal ion binding"/>
    <property type="evidence" value="ECO:0007669"/>
    <property type="project" value="UniProtKB-KW"/>
</dbReference>
<dbReference type="PANTHER" id="PTHR11601">
    <property type="entry name" value="CYSTEINE DESULFURYLASE FAMILY MEMBER"/>
    <property type="match status" value="1"/>
</dbReference>
<dbReference type="Pfam" id="PF00266">
    <property type="entry name" value="Aminotran_5"/>
    <property type="match status" value="1"/>
</dbReference>
<dbReference type="InterPro" id="IPR000192">
    <property type="entry name" value="Aminotrans_V_dom"/>
</dbReference>
<dbReference type="RefSeq" id="WP_146947159.1">
    <property type="nucleotide sequence ID" value="NZ_BJYV01000002.1"/>
</dbReference>
<keyword evidence="5" id="KW-0479">Metal-binding</keyword>
<gene>
    <name evidence="12" type="primary">iscS</name>
    <name evidence="12" type="ORF">CQA01_08310</name>
</gene>
<dbReference type="Gene3D" id="3.40.640.10">
    <property type="entry name" value="Type I PLP-dependent aspartate aminotransferase-like (Major domain)"/>
    <property type="match status" value="1"/>
</dbReference>
<evidence type="ECO:0000256" key="5">
    <source>
        <dbReference type="ARBA" id="ARBA00022723"/>
    </source>
</evidence>
<evidence type="ECO:0000256" key="1">
    <source>
        <dbReference type="ARBA" id="ARBA00001933"/>
    </source>
</evidence>
<evidence type="ECO:0000256" key="10">
    <source>
        <dbReference type="RuleBase" id="RU004504"/>
    </source>
</evidence>
<dbReference type="AlphaFoldDB" id="A0A512C858"/>
<dbReference type="InterPro" id="IPR015422">
    <property type="entry name" value="PyrdxlP-dep_Trfase_small"/>
</dbReference>
<accession>A0A512C858</accession>
<evidence type="ECO:0000313" key="13">
    <source>
        <dbReference type="Proteomes" id="UP000321301"/>
    </source>
</evidence>
<evidence type="ECO:0000259" key="11">
    <source>
        <dbReference type="Pfam" id="PF00266"/>
    </source>
</evidence>
<comment type="caution">
    <text evidence="12">The sequence shown here is derived from an EMBL/GenBank/DDBJ whole genome shotgun (WGS) entry which is preliminary data.</text>
</comment>